<dbReference type="GO" id="GO:0016832">
    <property type="term" value="F:aldehyde-lyase activity"/>
    <property type="evidence" value="ECO:0007669"/>
    <property type="project" value="TreeGrafter"/>
</dbReference>
<keyword evidence="2" id="KW-0456">Lyase</keyword>
<dbReference type="GO" id="GO:0005829">
    <property type="term" value="C:cytosol"/>
    <property type="evidence" value="ECO:0007669"/>
    <property type="project" value="TreeGrafter"/>
</dbReference>
<dbReference type="SUPFAM" id="SSF53639">
    <property type="entry name" value="AraD/HMP-PK domain-like"/>
    <property type="match status" value="1"/>
</dbReference>
<protein>
    <submittedName>
        <fullName evidence="4">Class II aldolase/adducin family protein</fullName>
    </submittedName>
</protein>
<dbReference type="AlphaFoldDB" id="A0A4U0F7I6"/>
<dbReference type="SMART" id="SM01007">
    <property type="entry name" value="Aldolase_II"/>
    <property type="match status" value="1"/>
</dbReference>
<comment type="caution">
    <text evidence="4">The sequence shown here is derived from an EMBL/GenBank/DDBJ whole genome shotgun (WGS) entry which is preliminary data.</text>
</comment>
<dbReference type="InterPro" id="IPR036409">
    <property type="entry name" value="Aldolase_II/adducin_N_sf"/>
</dbReference>
<evidence type="ECO:0000256" key="2">
    <source>
        <dbReference type="ARBA" id="ARBA00023239"/>
    </source>
</evidence>
<evidence type="ECO:0000259" key="3">
    <source>
        <dbReference type="SMART" id="SM01007"/>
    </source>
</evidence>
<organism evidence="4 5">
    <name type="scientific">Cohnella pontilimi</name>
    <dbReference type="NCBI Taxonomy" id="2564100"/>
    <lineage>
        <taxon>Bacteria</taxon>
        <taxon>Bacillati</taxon>
        <taxon>Bacillota</taxon>
        <taxon>Bacilli</taxon>
        <taxon>Bacillales</taxon>
        <taxon>Paenibacillaceae</taxon>
        <taxon>Cohnella</taxon>
    </lineage>
</organism>
<sequence>MSGNGRIREELCKYAQKTVANKLVVGPGGNISARHEGKMYLSPSGFALDEIAPEQWVEVDIASGSVIDIGLRPSSEVLMHLYAYRANPGIGAIVHTHPPFCIAFSLVERELPIMFPDQAALVGRTTYVPYVLPTTDILAEAVAEKVNEASTIVLGNHGLVTTGRNLREAYYRTEVVEESAKIYLIAKSVREPKVLSDEEVDEIASLESEAYRIQLLQKMK</sequence>
<dbReference type="GO" id="GO:0046872">
    <property type="term" value="F:metal ion binding"/>
    <property type="evidence" value="ECO:0007669"/>
    <property type="project" value="UniProtKB-KW"/>
</dbReference>
<accession>A0A4U0F7I6</accession>
<evidence type="ECO:0000256" key="1">
    <source>
        <dbReference type="ARBA" id="ARBA00022723"/>
    </source>
</evidence>
<keyword evidence="1" id="KW-0479">Metal-binding</keyword>
<dbReference type="RefSeq" id="WP_136778867.1">
    <property type="nucleotide sequence ID" value="NZ_SUPK01000008.1"/>
</dbReference>
<dbReference type="InterPro" id="IPR050197">
    <property type="entry name" value="Aldolase_class_II_sugar_metab"/>
</dbReference>
<proteinExistence type="predicted"/>
<dbReference type="EMBL" id="SUPK01000008">
    <property type="protein sequence ID" value="TJY40677.1"/>
    <property type="molecule type" value="Genomic_DNA"/>
</dbReference>
<dbReference type="Pfam" id="PF00596">
    <property type="entry name" value="Aldolase_II"/>
    <property type="match status" value="1"/>
</dbReference>
<dbReference type="GO" id="GO:0019323">
    <property type="term" value="P:pentose catabolic process"/>
    <property type="evidence" value="ECO:0007669"/>
    <property type="project" value="TreeGrafter"/>
</dbReference>
<dbReference type="PANTHER" id="PTHR22789:SF0">
    <property type="entry name" value="3-OXO-TETRONATE 4-PHOSPHATE DECARBOXYLASE-RELATED"/>
    <property type="match status" value="1"/>
</dbReference>
<gene>
    <name evidence="4" type="ORF">E5161_16100</name>
</gene>
<dbReference type="Proteomes" id="UP000309673">
    <property type="component" value="Unassembled WGS sequence"/>
</dbReference>
<reference evidence="4 5" key="1">
    <citation type="submission" date="2019-04" db="EMBL/GenBank/DDBJ databases">
        <title>Cohnella sp. nov., isolated from soil.</title>
        <authorList>
            <person name="Kim W."/>
        </authorList>
    </citation>
    <scope>NUCLEOTIDE SEQUENCE [LARGE SCALE GENOMIC DNA]</scope>
    <source>
        <strain evidence="4 5">CAU 1483</strain>
    </source>
</reference>
<dbReference type="Gene3D" id="3.40.225.10">
    <property type="entry name" value="Class II aldolase/adducin N-terminal domain"/>
    <property type="match status" value="1"/>
</dbReference>
<keyword evidence="5" id="KW-1185">Reference proteome</keyword>
<name>A0A4U0F7I6_9BACL</name>
<evidence type="ECO:0000313" key="5">
    <source>
        <dbReference type="Proteomes" id="UP000309673"/>
    </source>
</evidence>
<dbReference type="InterPro" id="IPR001303">
    <property type="entry name" value="Aldolase_II/adducin_N"/>
</dbReference>
<dbReference type="PANTHER" id="PTHR22789">
    <property type="entry name" value="FUCULOSE PHOSPHATE ALDOLASE"/>
    <property type="match status" value="1"/>
</dbReference>
<evidence type="ECO:0000313" key="4">
    <source>
        <dbReference type="EMBL" id="TJY40677.1"/>
    </source>
</evidence>
<feature type="domain" description="Class II aldolase/adducin N-terminal" evidence="3">
    <location>
        <begin position="9"/>
        <end position="184"/>
    </location>
</feature>
<dbReference type="OrthoDB" id="9794581at2"/>